<feature type="domain" description="Bacterial Ig" evidence="3">
    <location>
        <begin position="193"/>
        <end position="254"/>
    </location>
</feature>
<dbReference type="AlphaFoldDB" id="U2R7G9"/>
<feature type="domain" description="Bacterial Ig" evidence="3">
    <location>
        <begin position="452"/>
        <end position="507"/>
    </location>
</feature>
<feature type="domain" description="Bacterial Ig" evidence="3">
    <location>
        <begin position="368"/>
        <end position="431"/>
    </location>
</feature>
<reference evidence="4 5" key="1">
    <citation type="submission" date="2013-08" db="EMBL/GenBank/DDBJ databases">
        <authorList>
            <person name="Weinstock G."/>
            <person name="Sodergren E."/>
            <person name="Wylie T."/>
            <person name="Fulton L."/>
            <person name="Fulton R."/>
            <person name="Fronick C."/>
            <person name="O'Laughlin M."/>
            <person name="Godfrey J."/>
            <person name="Miner T."/>
            <person name="Herter B."/>
            <person name="Appelbaum E."/>
            <person name="Cordes M."/>
            <person name="Lek S."/>
            <person name="Wollam A."/>
            <person name="Pepin K.H."/>
            <person name="Palsikar V.B."/>
            <person name="Mitreva M."/>
            <person name="Wilson R.K."/>
        </authorList>
    </citation>
    <scope>NUCLEOTIDE SEQUENCE [LARGE SCALE GENOMIC DNA]</scope>
    <source>
        <strain evidence="4 5">ATCC 14665</strain>
    </source>
</reference>
<feature type="domain" description="Bacterial Ig" evidence="3">
    <location>
        <begin position="284"/>
        <end position="334"/>
    </location>
</feature>
<sequence length="569" mass="57511">MKKTSHKRIGRAALAGATLLGLTATGLAFAAPASADTGTDMVRGPIAGLAFYLPTNSTLPAAYSAAGAAANATWTYPGPGGVGPITSADGRCLQANKTAVGAYQTSVLVTCNDTILDQTWFGTGDATTFKLRARSATSSYQFAWYTDSTVNPPRGVQTNANGAILALGLAAAAPVTIAPSLTSPLPGADITPGTVFTGEAEQNTVITVVDMNGKVIGTAEAGADKTWSLVLIDPPINGDSVLKVVATDTDGLATTLAEGTYSMTGSDEARGFTSPESGTTITPDTVFAGTGGKGEKVVIKDKDGNVLGRATVDDQGHWSTTLSPAPTNGSTDLVIEITGEDGITEQLADNTYTMEGSEEPNAYTGPKTGTITPDTAFTGTGAKGETVVITDGSGNVVGTTTVGQDGQWSLKLDPAPINGNLDLTVTIGDETVANPKVTMTGSDEARSYTGPTSGTITPDTAFTGTGAKGETVVITDGSGNVVGTTTVGLDGQWSLKLDPAPKNGDVNLIVTIGGEKVADSNLVMTGADEERALTSPKSGSQITPDTVFAGTGNIGDVVKIKDKDGNVLG</sequence>
<accession>U2R7G9</accession>
<keyword evidence="2" id="KW-0732">Signal</keyword>
<evidence type="ECO:0000313" key="4">
    <source>
        <dbReference type="EMBL" id="ERK71195.1"/>
    </source>
</evidence>
<feature type="chain" id="PRO_5004634706" description="Bacterial Ig domain-containing protein" evidence="2">
    <location>
        <begin position="31"/>
        <end position="569"/>
    </location>
</feature>
<feature type="signal peptide" evidence="2">
    <location>
        <begin position="1"/>
        <end position="30"/>
    </location>
</feature>
<name>U2R7G9_LEIAQ</name>
<dbReference type="Proteomes" id="UP000016605">
    <property type="component" value="Unassembled WGS sequence"/>
</dbReference>
<dbReference type="Gene3D" id="2.60.40.10">
    <property type="entry name" value="Immunoglobulins"/>
    <property type="match status" value="3"/>
</dbReference>
<feature type="compositionally biased region" description="Polar residues" evidence="1">
    <location>
        <begin position="449"/>
        <end position="463"/>
    </location>
</feature>
<protein>
    <recommendedName>
        <fullName evidence="3">Bacterial Ig domain-containing protein</fullName>
    </recommendedName>
</protein>
<evidence type="ECO:0000313" key="5">
    <source>
        <dbReference type="Proteomes" id="UP000016605"/>
    </source>
</evidence>
<dbReference type="InterPro" id="IPR041498">
    <property type="entry name" value="Big_6"/>
</dbReference>
<evidence type="ECO:0000256" key="2">
    <source>
        <dbReference type="SAM" id="SignalP"/>
    </source>
</evidence>
<gene>
    <name evidence="4" type="ORF">N136_02450</name>
</gene>
<evidence type="ECO:0000256" key="1">
    <source>
        <dbReference type="SAM" id="MobiDB-lite"/>
    </source>
</evidence>
<proteinExistence type="predicted"/>
<dbReference type="RefSeq" id="WP_021762811.1">
    <property type="nucleotide sequence ID" value="NZ_KI272192.1"/>
</dbReference>
<organism evidence="4 5">
    <name type="scientific">Leifsonia aquatica ATCC 14665</name>
    <dbReference type="NCBI Taxonomy" id="1358026"/>
    <lineage>
        <taxon>Bacteria</taxon>
        <taxon>Bacillati</taxon>
        <taxon>Actinomycetota</taxon>
        <taxon>Actinomycetes</taxon>
        <taxon>Micrococcales</taxon>
        <taxon>Microbacteriaceae</taxon>
        <taxon>Leifsonia</taxon>
    </lineage>
</organism>
<dbReference type="GO" id="GO:0005975">
    <property type="term" value="P:carbohydrate metabolic process"/>
    <property type="evidence" value="ECO:0007669"/>
    <property type="project" value="UniProtKB-ARBA"/>
</dbReference>
<dbReference type="NCBIfam" id="NF033510">
    <property type="entry name" value="Ca_tandemer"/>
    <property type="match status" value="1"/>
</dbReference>
<feature type="region of interest" description="Disordered" evidence="1">
    <location>
        <begin position="441"/>
        <end position="463"/>
    </location>
</feature>
<feature type="non-terminal residue" evidence="4">
    <location>
        <position position="569"/>
    </location>
</feature>
<dbReference type="HOGENOM" id="CLU_486227_0_0_11"/>
<evidence type="ECO:0000259" key="3">
    <source>
        <dbReference type="Pfam" id="PF17936"/>
    </source>
</evidence>
<comment type="caution">
    <text evidence="4">The sequence shown here is derived from an EMBL/GenBank/DDBJ whole genome shotgun (WGS) entry which is preliminary data.</text>
</comment>
<dbReference type="Pfam" id="PF17936">
    <property type="entry name" value="Big_6"/>
    <property type="match status" value="4"/>
</dbReference>
<dbReference type="InterPro" id="IPR013783">
    <property type="entry name" value="Ig-like_fold"/>
</dbReference>
<dbReference type="EMBL" id="AWVQ01000315">
    <property type="protein sequence ID" value="ERK71195.1"/>
    <property type="molecule type" value="Genomic_DNA"/>
</dbReference>
<dbReference type="PROSITE" id="PS50231">
    <property type="entry name" value="RICIN_B_LECTIN"/>
    <property type="match status" value="1"/>
</dbReference>